<dbReference type="Pfam" id="PF12854">
    <property type="entry name" value="PPR_1"/>
    <property type="match status" value="1"/>
</dbReference>
<feature type="repeat" description="PPR" evidence="3">
    <location>
        <begin position="9"/>
        <end position="43"/>
    </location>
</feature>
<evidence type="ECO:0000256" key="3">
    <source>
        <dbReference type="PROSITE-ProRule" id="PRU00708"/>
    </source>
</evidence>
<evidence type="ECO:0008006" key="6">
    <source>
        <dbReference type="Google" id="ProtNLM"/>
    </source>
</evidence>
<accession>A0ABR2EQ43</accession>
<evidence type="ECO:0000256" key="2">
    <source>
        <dbReference type="ARBA" id="ARBA00022737"/>
    </source>
</evidence>
<protein>
    <recommendedName>
        <fullName evidence="6">Pentatricopeptide repeat-containing protein</fullName>
    </recommendedName>
</protein>
<keyword evidence="5" id="KW-1185">Reference proteome</keyword>
<dbReference type="EMBL" id="JBBPBM010000011">
    <property type="protein sequence ID" value="KAK8564143.1"/>
    <property type="molecule type" value="Genomic_DNA"/>
</dbReference>
<comment type="caution">
    <text evidence="4">The sequence shown here is derived from an EMBL/GenBank/DDBJ whole genome shotgun (WGS) entry which is preliminary data.</text>
</comment>
<dbReference type="Gene3D" id="1.25.40.10">
    <property type="entry name" value="Tetratricopeptide repeat domain"/>
    <property type="match status" value="1"/>
</dbReference>
<comment type="similarity">
    <text evidence="1">Belongs to the PPR family. P subfamily.</text>
</comment>
<proteinExistence type="inferred from homology"/>
<evidence type="ECO:0000313" key="5">
    <source>
        <dbReference type="Proteomes" id="UP001472677"/>
    </source>
</evidence>
<evidence type="ECO:0000313" key="4">
    <source>
        <dbReference type="EMBL" id="KAK8564143.1"/>
    </source>
</evidence>
<reference evidence="4 5" key="1">
    <citation type="journal article" date="2024" name="G3 (Bethesda)">
        <title>Genome assembly of Hibiscus sabdariffa L. provides insights into metabolisms of medicinal natural products.</title>
        <authorList>
            <person name="Kim T."/>
        </authorList>
    </citation>
    <scope>NUCLEOTIDE SEQUENCE [LARGE SCALE GENOMIC DNA]</scope>
    <source>
        <strain evidence="4">TK-2024</strain>
        <tissue evidence="4">Old leaves</tissue>
    </source>
</reference>
<keyword evidence="2" id="KW-0677">Repeat</keyword>
<dbReference type="Proteomes" id="UP001472677">
    <property type="component" value="Unassembled WGS sequence"/>
</dbReference>
<gene>
    <name evidence="4" type="ORF">V6N12_036274</name>
</gene>
<organism evidence="4 5">
    <name type="scientific">Hibiscus sabdariffa</name>
    <name type="common">roselle</name>
    <dbReference type="NCBI Taxonomy" id="183260"/>
    <lineage>
        <taxon>Eukaryota</taxon>
        <taxon>Viridiplantae</taxon>
        <taxon>Streptophyta</taxon>
        <taxon>Embryophyta</taxon>
        <taxon>Tracheophyta</taxon>
        <taxon>Spermatophyta</taxon>
        <taxon>Magnoliopsida</taxon>
        <taxon>eudicotyledons</taxon>
        <taxon>Gunneridae</taxon>
        <taxon>Pentapetalae</taxon>
        <taxon>rosids</taxon>
        <taxon>malvids</taxon>
        <taxon>Malvales</taxon>
        <taxon>Malvaceae</taxon>
        <taxon>Malvoideae</taxon>
        <taxon>Hibiscus</taxon>
    </lineage>
</organism>
<dbReference type="InterPro" id="IPR050667">
    <property type="entry name" value="PPR-containing_protein"/>
</dbReference>
<dbReference type="PANTHER" id="PTHR47939:SF5">
    <property type="entry name" value="PENTACOTRIPEPTIDE-REPEAT REGION OF PRORP DOMAIN-CONTAINING PROTEIN"/>
    <property type="match status" value="1"/>
</dbReference>
<name>A0ABR2EQ43_9ROSI</name>
<dbReference type="NCBIfam" id="TIGR00756">
    <property type="entry name" value="PPR"/>
    <property type="match status" value="1"/>
</dbReference>
<dbReference type="PANTHER" id="PTHR47939">
    <property type="entry name" value="MEMBRANE-ASSOCIATED SALT-INDUCIBLE PROTEIN-LIKE"/>
    <property type="match status" value="1"/>
</dbReference>
<dbReference type="PROSITE" id="PS51375">
    <property type="entry name" value="PPR"/>
    <property type="match status" value="1"/>
</dbReference>
<sequence length="87" mass="9732">MVCKGIKVDLVAYKALICSSCRIGKASEAKSLMEEMLKSDILPDPQICRALIQCYQIDLIPLHTISAFRSNASVTLLYLQNEWINSL</sequence>
<dbReference type="InterPro" id="IPR011990">
    <property type="entry name" value="TPR-like_helical_dom_sf"/>
</dbReference>
<evidence type="ECO:0000256" key="1">
    <source>
        <dbReference type="ARBA" id="ARBA00007626"/>
    </source>
</evidence>
<dbReference type="InterPro" id="IPR002885">
    <property type="entry name" value="PPR_rpt"/>
</dbReference>